<keyword evidence="3" id="KW-0732">Signal</keyword>
<dbReference type="SUPFAM" id="SSF103088">
    <property type="entry name" value="OmpA-like"/>
    <property type="match status" value="1"/>
</dbReference>
<dbReference type="PRINTS" id="PR01023">
    <property type="entry name" value="NAFLGMOTY"/>
</dbReference>
<dbReference type="InterPro" id="IPR036737">
    <property type="entry name" value="OmpA-like_sf"/>
</dbReference>
<evidence type="ECO:0000256" key="2">
    <source>
        <dbReference type="ARBA" id="ARBA00017922"/>
    </source>
</evidence>
<comment type="caution">
    <text evidence="8">The sequence shown here is derived from an EMBL/GenBank/DDBJ whole genome shotgun (WGS) entry which is preliminary data.</text>
</comment>
<evidence type="ECO:0000259" key="7">
    <source>
        <dbReference type="PROSITE" id="PS51123"/>
    </source>
</evidence>
<evidence type="ECO:0000256" key="4">
    <source>
        <dbReference type="ARBA" id="ARBA00023136"/>
    </source>
</evidence>
<dbReference type="InterPro" id="IPR006664">
    <property type="entry name" value="OMP_bac"/>
</dbReference>
<dbReference type="CDD" id="cd07185">
    <property type="entry name" value="OmpA_C-like"/>
    <property type="match status" value="1"/>
</dbReference>
<reference evidence="8 9" key="1">
    <citation type="submission" date="2018-09" db="EMBL/GenBank/DDBJ databases">
        <authorList>
            <person name="Wang F."/>
        </authorList>
    </citation>
    <scope>NUCLEOTIDE SEQUENCE [LARGE SCALE GENOMIC DNA]</scope>
    <source>
        <strain evidence="8 9">PLHSC7-2</strain>
    </source>
</reference>
<dbReference type="InterPro" id="IPR006665">
    <property type="entry name" value="OmpA-like"/>
</dbReference>
<organism evidence="8 9">
    <name type="scientific">Motilimonas pumila</name>
    <dbReference type="NCBI Taxonomy" id="2303987"/>
    <lineage>
        <taxon>Bacteria</taxon>
        <taxon>Pseudomonadati</taxon>
        <taxon>Pseudomonadota</taxon>
        <taxon>Gammaproteobacteria</taxon>
        <taxon>Alteromonadales</taxon>
        <taxon>Alteromonadales genera incertae sedis</taxon>
        <taxon>Motilimonas</taxon>
    </lineage>
</organism>
<dbReference type="Pfam" id="PF00691">
    <property type="entry name" value="OmpA"/>
    <property type="match status" value="1"/>
</dbReference>
<evidence type="ECO:0000256" key="3">
    <source>
        <dbReference type="ARBA" id="ARBA00022729"/>
    </source>
</evidence>
<evidence type="ECO:0000313" key="8">
    <source>
        <dbReference type="EMBL" id="RJG51496.1"/>
    </source>
</evidence>
<sequence length="231" mass="24918">MVPIKNLKGNTMKKVILTAVSVAVLAGCSTARSVEPIQQTVNTFESSNEGKCIIAVHKGAQANEKAHYLLDGAPNGKLRSADYAAAEQAANDAEMYRQEYAENCTPNLSEFKNDLSDIYSKVQHMPGVVFNEGSAALTGESVTILEAVATRLVQNDANIEVAGHTSNTGSAEFNQTLSQQRAESVKDFLISQGVEAHRITAVGYGEDQPIATNDTKEGQQANKRVEIRYLK</sequence>
<protein>
    <recommendedName>
        <fullName evidence="2">Type IV secretion system putative lipoprotein virB7</fullName>
    </recommendedName>
</protein>
<keyword evidence="4 6" id="KW-0472">Membrane</keyword>
<dbReference type="InterPro" id="IPR050330">
    <property type="entry name" value="Bact_OuterMem_StrucFunc"/>
</dbReference>
<dbReference type="EMBL" id="QZCH01000001">
    <property type="protein sequence ID" value="RJG51496.1"/>
    <property type="molecule type" value="Genomic_DNA"/>
</dbReference>
<dbReference type="Pfam" id="PF08139">
    <property type="entry name" value="LPAM_1"/>
    <property type="match status" value="1"/>
</dbReference>
<name>A0A418YKL1_9GAMM</name>
<dbReference type="Gene3D" id="3.30.1330.60">
    <property type="entry name" value="OmpA-like domain"/>
    <property type="match status" value="1"/>
</dbReference>
<dbReference type="PANTHER" id="PTHR30329:SF21">
    <property type="entry name" value="LIPOPROTEIN YIAD-RELATED"/>
    <property type="match status" value="1"/>
</dbReference>
<proteinExistence type="predicted"/>
<evidence type="ECO:0000256" key="1">
    <source>
        <dbReference type="ARBA" id="ARBA00004442"/>
    </source>
</evidence>
<keyword evidence="9" id="KW-1185">Reference proteome</keyword>
<dbReference type="GO" id="GO:0009279">
    <property type="term" value="C:cell outer membrane"/>
    <property type="evidence" value="ECO:0007669"/>
    <property type="project" value="UniProtKB-SubCell"/>
</dbReference>
<feature type="domain" description="OmpA-like" evidence="7">
    <location>
        <begin position="119"/>
        <end position="231"/>
    </location>
</feature>
<comment type="subcellular location">
    <subcellularLocation>
        <location evidence="1">Cell outer membrane</location>
    </subcellularLocation>
</comment>
<dbReference type="PRINTS" id="PR01021">
    <property type="entry name" value="OMPADOMAIN"/>
</dbReference>
<evidence type="ECO:0000313" key="9">
    <source>
        <dbReference type="Proteomes" id="UP000283255"/>
    </source>
</evidence>
<accession>A0A418YKL1</accession>
<gene>
    <name evidence="8" type="ORF">D1Z90_01840</name>
</gene>
<reference evidence="8 9" key="2">
    <citation type="submission" date="2019-01" db="EMBL/GenBank/DDBJ databases">
        <title>Motilimonas pumilus sp. nov., isolated from the gut of sea cucumber (Apostichopus japonicus).</title>
        <authorList>
            <person name="Wang F.-Q."/>
            <person name="Ren L.-H."/>
            <person name="Lin Y.-W."/>
            <person name="Sun G.-H."/>
            <person name="Du Z.-J."/>
            <person name="Zhao J.-X."/>
            <person name="Liu X.-J."/>
            <person name="Liu L.-J."/>
        </authorList>
    </citation>
    <scope>NUCLEOTIDE SEQUENCE [LARGE SCALE GENOMIC DNA]</scope>
    <source>
        <strain evidence="8 9">PLHSC7-2</strain>
    </source>
</reference>
<keyword evidence="5" id="KW-0998">Cell outer membrane</keyword>
<dbReference type="AlphaFoldDB" id="A0A418YKL1"/>
<dbReference type="PROSITE" id="PS51123">
    <property type="entry name" value="OMPA_2"/>
    <property type="match status" value="1"/>
</dbReference>
<evidence type="ECO:0000256" key="5">
    <source>
        <dbReference type="ARBA" id="ARBA00023237"/>
    </source>
</evidence>
<dbReference type="PANTHER" id="PTHR30329">
    <property type="entry name" value="STATOR ELEMENT OF FLAGELLAR MOTOR COMPLEX"/>
    <property type="match status" value="1"/>
</dbReference>
<dbReference type="PROSITE" id="PS51257">
    <property type="entry name" value="PROKAR_LIPOPROTEIN"/>
    <property type="match status" value="1"/>
</dbReference>
<dbReference type="Proteomes" id="UP000283255">
    <property type="component" value="Unassembled WGS sequence"/>
</dbReference>
<evidence type="ECO:0000256" key="6">
    <source>
        <dbReference type="PROSITE-ProRule" id="PRU00473"/>
    </source>
</evidence>
<dbReference type="InterPro" id="IPR012640">
    <property type="entry name" value="Membr_lipoprot_lipid_attach_CS"/>
</dbReference>